<evidence type="ECO:0000313" key="6">
    <source>
        <dbReference type="Proteomes" id="UP000828390"/>
    </source>
</evidence>
<dbReference type="AlphaFoldDB" id="A0A9D4MHV1"/>
<dbReference type="FunFam" id="2.20.100.10:FF:000001">
    <property type="entry name" value="semaphorin-5A isoform X1"/>
    <property type="match status" value="1"/>
</dbReference>
<dbReference type="SMART" id="SM00209">
    <property type="entry name" value="TSP1"/>
    <property type="match status" value="3"/>
</dbReference>
<dbReference type="PROSITE" id="PS50092">
    <property type="entry name" value="TSP1"/>
    <property type="match status" value="3"/>
</dbReference>
<organism evidence="5 6">
    <name type="scientific">Dreissena polymorpha</name>
    <name type="common">Zebra mussel</name>
    <name type="synonym">Mytilus polymorpha</name>
    <dbReference type="NCBI Taxonomy" id="45954"/>
    <lineage>
        <taxon>Eukaryota</taxon>
        <taxon>Metazoa</taxon>
        <taxon>Spiralia</taxon>
        <taxon>Lophotrochozoa</taxon>
        <taxon>Mollusca</taxon>
        <taxon>Bivalvia</taxon>
        <taxon>Autobranchia</taxon>
        <taxon>Heteroconchia</taxon>
        <taxon>Euheterodonta</taxon>
        <taxon>Imparidentia</taxon>
        <taxon>Neoheterodontei</taxon>
        <taxon>Myida</taxon>
        <taxon>Dreissenoidea</taxon>
        <taxon>Dreissenidae</taxon>
        <taxon>Dreissena</taxon>
    </lineage>
</organism>
<evidence type="ECO:0000256" key="3">
    <source>
        <dbReference type="SAM" id="SignalP"/>
    </source>
</evidence>
<dbReference type="InterPro" id="IPR008983">
    <property type="entry name" value="Tumour_necrosis_fac-like_dom"/>
</dbReference>
<keyword evidence="1" id="KW-0677">Repeat</keyword>
<reference evidence="5" key="1">
    <citation type="journal article" date="2019" name="bioRxiv">
        <title>The Genome of the Zebra Mussel, Dreissena polymorpha: A Resource for Invasive Species Research.</title>
        <authorList>
            <person name="McCartney M.A."/>
            <person name="Auch B."/>
            <person name="Kono T."/>
            <person name="Mallez S."/>
            <person name="Zhang Y."/>
            <person name="Obille A."/>
            <person name="Becker A."/>
            <person name="Abrahante J.E."/>
            <person name="Garbe J."/>
            <person name="Badalamenti J.P."/>
            <person name="Herman A."/>
            <person name="Mangelson H."/>
            <person name="Liachko I."/>
            <person name="Sullivan S."/>
            <person name="Sone E.D."/>
            <person name="Koren S."/>
            <person name="Silverstein K.A.T."/>
            <person name="Beckman K.B."/>
            <person name="Gohl D.M."/>
        </authorList>
    </citation>
    <scope>NUCLEOTIDE SEQUENCE</scope>
    <source>
        <strain evidence="5">Duluth1</strain>
        <tissue evidence="5">Whole animal</tissue>
    </source>
</reference>
<feature type="signal peptide" evidence="3">
    <location>
        <begin position="1"/>
        <end position="19"/>
    </location>
</feature>
<feature type="domain" description="C1q" evidence="4">
    <location>
        <begin position="333"/>
        <end position="462"/>
    </location>
</feature>
<evidence type="ECO:0000313" key="5">
    <source>
        <dbReference type="EMBL" id="KAH3875576.1"/>
    </source>
</evidence>
<reference evidence="5" key="2">
    <citation type="submission" date="2020-11" db="EMBL/GenBank/DDBJ databases">
        <authorList>
            <person name="McCartney M.A."/>
            <person name="Auch B."/>
            <person name="Kono T."/>
            <person name="Mallez S."/>
            <person name="Becker A."/>
            <person name="Gohl D.M."/>
            <person name="Silverstein K.A.T."/>
            <person name="Koren S."/>
            <person name="Bechman K.B."/>
            <person name="Herman A."/>
            <person name="Abrahante J.E."/>
            <person name="Garbe J."/>
        </authorList>
    </citation>
    <scope>NUCLEOTIDE SEQUENCE</scope>
    <source>
        <strain evidence="5">Duluth1</strain>
        <tissue evidence="5">Whole animal</tissue>
    </source>
</reference>
<proteinExistence type="predicted"/>
<comment type="caution">
    <text evidence="5">The sequence shown here is derived from an EMBL/GenBank/DDBJ whole genome shotgun (WGS) entry which is preliminary data.</text>
</comment>
<dbReference type="PANTHER" id="PTHR22906">
    <property type="entry name" value="PROPERDIN"/>
    <property type="match status" value="1"/>
</dbReference>
<accession>A0A9D4MHV1</accession>
<dbReference type="Proteomes" id="UP000828390">
    <property type="component" value="Unassembled WGS sequence"/>
</dbReference>
<keyword evidence="3" id="KW-0732">Signal</keyword>
<dbReference type="EMBL" id="JAIWYP010000002">
    <property type="protein sequence ID" value="KAH3875576.1"/>
    <property type="molecule type" value="Genomic_DNA"/>
</dbReference>
<dbReference type="InterPro" id="IPR052065">
    <property type="entry name" value="Compl_asym_regulator"/>
</dbReference>
<dbReference type="SUPFAM" id="SSF82895">
    <property type="entry name" value="TSP-1 type 1 repeat"/>
    <property type="match status" value="3"/>
</dbReference>
<dbReference type="InterPro" id="IPR036383">
    <property type="entry name" value="TSP1_rpt_sf"/>
</dbReference>
<protein>
    <recommendedName>
        <fullName evidence="4">C1q domain-containing protein</fullName>
    </recommendedName>
</protein>
<feature type="chain" id="PRO_5038910743" description="C1q domain-containing protein" evidence="3">
    <location>
        <begin position="20"/>
        <end position="462"/>
    </location>
</feature>
<evidence type="ECO:0000259" key="4">
    <source>
        <dbReference type="PROSITE" id="PS50871"/>
    </source>
</evidence>
<dbReference type="Gene3D" id="2.20.100.10">
    <property type="entry name" value="Thrombospondin type-1 (TSP1) repeat"/>
    <property type="match status" value="3"/>
</dbReference>
<dbReference type="Pfam" id="PF00090">
    <property type="entry name" value="TSP_1"/>
    <property type="match status" value="3"/>
</dbReference>
<dbReference type="PROSITE" id="PS50871">
    <property type="entry name" value="C1Q"/>
    <property type="match status" value="1"/>
</dbReference>
<sequence>MGHVCLFAGFLSLLHTTVALECFTCSNVTTLSECHTTVFCGIEEKCFTNLQDNPGNSVFSLGCRPESQCVQPSAGIIGREVSSSSLNFADPAVDCDQCCSVNYCNKQLCSRAHSTGSGTDACQDSPGFNCELVSATFNICTDIHHAKSVCRKWCGLCDLVDGGWSSWGEWSLCERTCGRSQRIRLRECTDPAPAHGGLECPGNRAEFDNCTGVPCPIPGEWSTWTLWGACAVSCGLGLASRTRMCNNPYPNYGGDHCFGSPSEYKACFTQGCQDGAWSDWQAWGACSVTCNGGIRSRSRTCDNPAPSLFGRSCSGDSKEYSSCSTTTCQVPSGTQPAIFFTVTTPTGYLFQENVPMFSVVVVNQGHAYDQRTGQFVTPVAGMYEFYVAFISKNATTQCFVRQNRNIMVYALTNGGDSGWQSASASAFLHCDVGDHVDLSCGGWQYVDHNASTMFTGALMRAD</sequence>
<evidence type="ECO:0000256" key="1">
    <source>
        <dbReference type="ARBA" id="ARBA00022737"/>
    </source>
</evidence>
<dbReference type="InterPro" id="IPR000884">
    <property type="entry name" value="TSP1_rpt"/>
</dbReference>
<gene>
    <name evidence="5" type="ORF">DPMN_038845</name>
</gene>
<dbReference type="InterPro" id="IPR001073">
    <property type="entry name" value="C1q_dom"/>
</dbReference>
<evidence type="ECO:0000256" key="2">
    <source>
        <dbReference type="ARBA" id="ARBA00023157"/>
    </source>
</evidence>
<dbReference type="PANTHER" id="PTHR22906:SF21">
    <property type="entry name" value="SEMA DOMAIN-CONTAINING PROTEIN"/>
    <property type="match status" value="1"/>
</dbReference>
<dbReference type="Pfam" id="PF00386">
    <property type="entry name" value="C1q"/>
    <property type="match status" value="1"/>
</dbReference>
<dbReference type="Gene3D" id="2.60.120.40">
    <property type="match status" value="1"/>
</dbReference>
<dbReference type="FunFam" id="2.20.100.10:FF:000007">
    <property type="entry name" value="Thrombospondin 1"/>
    <property type="match status" value="1"/>
</dbReference>
<name>A0A9D4MHV1_DREPO</name>
<dbReference type="PRINTS" id="PR01705">
    <property type="entry name" value="TSP1REPEAT"/>
</dbReference>
<dbReference type="FunFam" id="2.20.100.10:FF:000002">
    <property type="entry name" value="Unc-5 netrin receptor C"/>
    <property type="match status" value="1"/>
</dbReference>
<keyword evidence="6" id="KW-1185">Reference proteome</keyword>
<dbReference type="SMART" id="SM00110">
    <property type="entry name" value="C1Q"/>
    <property type="match status" value="1"/>
</dbReference>
<dbReference type="SUPFAM" id="SSF49842">
    <property type="entry name" value="TNF-like"/>
    <property type="match status" value="1"/>
</dbReference>
<keyword evidence="2" id="KW-1015">Disulfide bond</keyword>